<proteinExistence type="predicted"/>
<evidence type="ECO:0000313" key="3">
    <source>
        <dbReference type="Proteomes" id="UP000091820"/>
    </source>
</evidence>
<dbReference type="Proteomes" id="UP000091820">
    <property type="component" value="Unassembled WGS sequence"/>
</dbReference>
<sequence>MIFSSKKQNRTGLYFLTKQLCLCLKFILIFLKSCLCLITDHVLQTTSINDFKISNFSYNHAEEYQHQYPNNHLDISHVKSELSEDSESHLQSSKNFPVTNNSSIISWMEYLPIATNSCSSLSNWSDFLAQNLKAFLWGTNTKANQFYGKCSERDLNNQITPPQSPASTILPGLHLPASPLPHITADLMSTFSDFNWKLKSSASFPETLPNGQQYEKMKNLNMSSASLNPLINSKHKANPQNGTDLNTKCKNVKSSVSAVAVVAAATAAAAAGAAGGAANNKSLDQMVNGETTHNYATVPDNKQCLPHYPTAVYHSQSTATSSYNEQFLYVRNFQERDRLIREHQLRHHTVEDQQPLPSICHKNSCVVSSKNNVSPLICNGKLDDGDDGVANFSLSDKIVADKSGGEDDDNDDNSDVNGNGDYEGDIDNTNWNDIFVCHQRNNDVNYANNDDITTIKEKQHFCVRKSVTKTLNSSRHEYMMTTRKPKSSGHVWVDSDKNIKHKRKRKSSKLISKGEYEDGKSII</sequence>
<name>A0A1A9WUI9_9MUSC</name>
<evidence type="ECO:0000256" key="1">
    <source>
        <dbReference type="SAM" id="MobiDB-lite"/>
    </source>
</evidence>
<reference evidence="2" key="2">
    <citation type="submission" date="2020-05" db="UniProtKB">
        <authorList>
            <consortium name="EnsemblMetazoa"/>
        </authorList>
    </citation>
    <scope>IDENTIFICATION</scope>
    <source>
        <strain evidence="2">IAEA</strain>
    </source>
</reference>
<evidence type="ECO:0000313" key="2">
    <source>
        <dbReference type="EnsemblMetazoa" id="GBRI032675-PA"/>
    </source>
</evidence>
<dbReference type="AlphaFoldDB" id="A0A1A9WUI9"/>
<accession>A0A1A9WUI9</accession>
<organism evidence="2 3">
    <name type="scientific">Glossina brevipalpis</name>
    <dbReference type="NCBI Taxonomy" id="37001"/>
    <lineage>
        <taxon>Eukaryota</taxon>
        <taxon>Metazoa</taxon>
        <taxon>Ecdysozoa</taxon>
        <taxon>Arthropoda</taxon>
        <taxon>Hexapoda</taxon>
        <taxon>Insecta</taxon>
        <taxon>Pterygota</taxon>
        <taxon>Neoptera</taxon>
        <taxon>Endopterygota</taxon>
        <taxon>Diptera</taxon>
        <taxon>Brachycera</taxon>
        <taxon>Muscomorpha</taxon>
        <taxon>Hippoboscoidea</taxon>
        <taxon>Glossinidae</taxon>
        <taxon>Glossina</taxon>
    </lineage>
</organism>
<protein>
    <submittedName>
        <fullName evidence="2">Uncharacterized protein</fullName>
    </submittedName>
</protein>
<dbReference type="EnsemblMetazoa" id="GBRI032675-RA">
    <property type="protein sequence ID" value="GBRI032675-PA"/>
    <property type="gene ID" value="GBRI032675"/>
</dbReference>
<dbReference type="VEuPathDB" id="VectorBase:GBRI032675"/>
<feature type="region of interest" description="Disordered" evidence="1">
    <location>
        <begin position="400"/>
        <end position="423"/>
    </location>
</feature>
<reference evidence="3" key="1">
    <citation type="submission" date="2014-03" db="EMBL/GenBank/DDBJ databases">
        <authorList>
            <person name="Aksoy S."/>
            <person name="Warren W."/>
            <person name="Wilson R.K."/>
        </authorList>
    </citation>
    <scope>NUCLEOTIDE SEQUENCE [LARGE SCALE GENOMIC DNA]</scope>
    <source>
        <strain evidence="3">IAEA</strain>
    </source>
</reference>
<keyword evidence="3" id="KW-1185">Reference proteome</keyword>